<organism evidence="2 3">
    <name type="scientific">Actinomyces respiraculi</name>
    <dbReference type="NCBI Taxonomy" id="2744574"/>
    <lineage>
        <taxon>Bacteria</taxon>
        <taxon>Bacillati</taxon>
        <taxon>Actinomycetota</taxon>
        <taxon>Actinomycetes</taxon>
        <taxon>Actinomycetales</taxon>
        <taxon>Actinomycetaceae</taxon>
        <taxon>Actinomyces</taxon>
    </lineage>
</organism>
<reference evidence="2 3" key="1">
    <citation type="submission" date="2020-11" db="EMBL/GenBank/DDBJ databases">
        <title>Actinomyces sp. ZJ750.</title>
        <authorList>
            <person name="Zhou J."/>
        </authorList>
    </citation>
    <scope>NUCLEOTIDE SEQUENCE [LARGE SCALE GENOMIC DNA]</scope>
    <source>
        <strain evidence="2 3">ZJ750</strain>
    </source>
</reference>
<dbReference type="SUPFAM" id="SSF81301">
    <property type="entry name" value="Nucleotidyltransferase"/>
    <property type="match status" value="1"/>
</dbReference>
<name>A0A7T0PXT3_9ACTO</name>
<proteinExistence type="predicted"/>
<dbReference type="Pfam" id="PF01909">
    <property type="entry name" value="NTP_transf_2"/>
    <property type="match status" value="1"/>
</dbReference>
<dbReference type="RefSeq" id="WP_166855209.1">
    <property type="nucleotide sequence ID" value="NZ_CP063989.1"/>
</dbReference>
<dbReference type="Proteomes" id="UP000594637">
    <property type="component" value="Chromosome"/>
</dbReference>
<dbReference type="EMBL" id="CP063989">
    <property type="protein sequence ID" value="QPL05950.1"/>
    <property type="molecule type" value="Genomic_DNA"/>
</dbReference>
<accession>A0A7T0PXT3</accession>
<gene>
    <name evidence="2" type="ORF">ID810_03070</name>
</gene>
<protein>
    <submittedName>
        <fullName evidence="2">Nucleotidyltransferase domain-containing protein</fullName>
    </submittedName>
</protein>
<keyword evidence="3" id="KW-1185">Reference proteome</keyword>
<keyword evidence="2" id="KW-0808">Transferase</keyword>
<sequence>MLSPETPLPSAPLLARACQEHGAARLHLFGSATTDRFDPASSDLDFLVDFLPGRADRLADDLGFLGGLARLTGKPVDVVIAESMRNPYLAALATAEELYAA</sequence>
<dbReference type="InterPro" id="IPR043519">
    <property type="entry name" value="NT_sf"/>
</dbReference>
<feature type="domain" description="Polymerase nucleotidyl transferase" evidence="1">
    <location>
        <begin position="16"/>
        <end position="89"/>
    </location>
</feature>
<dbReference type="Gene3D" id="3.30.460.10">
    <property type="entry name" value="Beta Polymerase, domain 2"/>
    <property type="match status" value="1"/>
</dbReference>
<dbReference type="KEGG" id="arep:ID810_03070"/>
<evidence type="ECO:0000313" key="3">
    <source>
        <dbReference type="Proteomes" id="UP000594637"/>
    </source>
</evidence>
<dbReference type="InterPro" id="IPR002934">
    <property type="entry name" value="Polymerase_NTP_transf_dom"/>
</dbReference>
<dbReference type="AlphaFoldDB" id="A0A7T0PXT3"/>
<evidence type="ECO:0000259" key="1">
    <source>
        <dbReference type="Pfam" id="PF01909"/>
    </source>
</evidence>
<evidence type="ECO:0000313" key="2">
    <source>
        <dbReference type="EMBL" id="QPL05950.1"/>
    </source>
</evidence>
<dbReference type="GO" id="GO:0016779">
    <property type="term" value="F:nucleotidyltransferase activity"/>
    <property type="evidence" value="ECO:0007669"/>
    <property type="project" value="InterPro"/>
</dbReference>